<reference evidence="1" key="1">
    <citation type="submission" date="2023-03" db="EMBL/GenBank/DDBJ databases">
        <title>Complete genome of Cladonia borealis.</title>
        <authorList>
            <person name="Park H."/>
        </authorList>
    </citation>
    <scope>NUCLEOTIDE SEQUENCE</scope>
    <source>
        <strain evidence="1">ANT050790</strain>
    </source>
</reference>
<dbReference type="AlphaFoldDB" id="A0AA39QT71"/>
<proteinExistence type="predicted"/>
<dbReference type="Proteomes" id="UP001166286">
    <property type="component" value="Unassembled WGS sequence"/>
</dbReference>
<evidence type="ECO:0000313" key="2">
    <source>
        <dbReference type="Proteomes" id="UP001166286"/>
    </source>
</evidence>
<protein>
    <submittedName>
        <fullName evidence="1">Uncharacterized protein</fullName>
    </submittedName>
</protein>
<keyword evidence="2" id="KW-1185">Reference proteome</keyword>
<evidence type="ECO:0000313" key="1">
    <source>
        <dbReference type="EMBL" id="KAK0507278.1"/>
    </source>
</evidence>
<gene>
    <name evidence="1" type="ORF">JMJ35_010316</name>
</gene>
<sequence>MAAIPIPKVLANSRVAPPADVVTLENVLQSIDFTKQVTAWASQTGAGNATYSGVGVVRDLPLAKTKQLTITPRSAQIVATTSCEKTPTATSFTSWTCTDALTWTYTTATKQQILVKMEPRDMLRRLALVGSCVATEPGDTAPGKPVSSRHFTLGPILRQRPPQGATAEIKWTVLVFHAFGTNAELGVDESQQGVSRHDSWKTKVCSGLQSDPAAQCTKCMAEDCIMCTPSVQWAAGQHDVVRSMSWDIDMSLVRSPQQPTPPIVPLDINEFIAKASALMIDDLTDSSMPVIISIAVECVAQKAQLNPENDGQPDVQYAGADFYSTTLKKDQALGDDVTLPGMAGCADDDLYF</sequence>
<organism evidence="1 2">
    <name type="scientific">Cladonia borealis</name>
    <dbReference type="NCBI Taxonomy" id="184061"/>
    <lineage>
        <taxon>Eukaryota</taxon>
        <taxon>Fungi</taxon>
        <taxon>Dikarya</taxon>
        <taxon>Ascomycota</taxon>
        <taxon>Pezizomycotina</taxon>
        <taxon>Lecanoromycetes</taxon>
        <taxon>OSLEUM clade</taxon>
        <taxon>Lecanoromycetidae</taxon>
        <taxon>Lecanorales</taxon>
        <taxon>Lecanorineae</taxon>
        <taxon>Cladoniaceae</taxon>
        <taxon>Cladonia</taxon>
    </lineage>
</organism>
<dbReference type="EMBL" id="JAFEKC020000024">
    <property type="protein sequence ID" value="KAK0507278.1"/>
    <property type="molecule type" value="Genomic_DNA"/>
</dbReference>
<comment type="caution">
    <text evidence="1">The sequence shown here is derived from an EMBL/GenBank/DDBJ whole genome shotgun (WGS) entry which is preliminary data.</text>
</comment>
<name>A0AA39QT71_9LECA</name>
<accession>A0AA39QT71</accession>